<sequence>MGFCFGFARLESKAYIHQPSILCMVTKMAIDVDIIQDVEILLKNLNGYELLSYAICNEKCGAETYEWLAKRVEGMLADEFLQLAGEKRKHAAQMSGLFERLYPGMKPLEFNAPPLDTLPVCDEMMRVGDVENALALALISEAIGRDIYRKLQRMAGDEEVAALFGELAAIKENAYERLLGLYNEVIGE</sequence>
<dbReference type="PANTHER" id="PTHR33531">
    <property type="entry name" value="RUBRERYTHRIN SUBFAMILY"/>
    <property type="match status" value="1"/>
</dbReference>
<dbReference type="CDD" id="cd01045">
    <property type="entry name" value="Ferritin_like_AB"/>
    <property type="match status" value="1"/>
</dbReference>
<dbReference type="InterPro" id="IPR003251">
    <property type="entry name" value="Rr_diiron-bd_dom"/>
</dbReference>
<dbReference type="GO" id="GO:0016491">
    <property type="term" value="F:oxidoreductase activity"/>
    <property type="evidence" value="ECO:0007669"/>
    <property type="project" value="InterPro"/>
</dbReference>
<dbReference type="Gene3D" id="1.20.1260.10">
    <property type="match status" value="1"/>
</dbReference>
<dbReference type="InterPro" id="IPR009078">
    <property type="entry name" value="Ferritin-like_SF"/>
</dbReference>
<evidence type="ECO:0000259" key="1">
    <source>
        <dbReference type="Pfam" id="PF02915"/>
    </source>
</evidence>
<name>A0A5C0SNM7_9EURY</name>
<dbReference type="Proteomes" id="UP000322631">
    <property type="component" value="Chromosome"/>
</dbReference>
<dbReference type="EMBL" id="CP041932">
    <property type="protein sequence ID" value="QEK15346.1"/>
    <property type="molecule type" value="Genomic_DNA"/>
</dbReference>
<dbReference type="PANTHER" id="PTHR33531:SF10">
    <property type="entry name" value="BLR7895 PROTEIN"/>
    <property type="match status" value="1"/>
</dbReference>
<keyword evidence="3" id="KW-1185">Reference proteome</keyword>
<dbReference type="InterPro" id="IPR012347">
    <property type="entry name" value="Ferritin-like"/>
</dbReference>
<dbReference type="Pfam" id="PF02915">
    <property type="entry name" value="Rubrerythrin"/>
    <property type="match status" value="1"/>
</dbReference>
<dbReference type="KEGG" id="them:FPV09_09885"/>
<dbReference type="GO" id="GO:0046872">
    <property type="term" value="F:metal ion binding"/>
    <property type="evidence" value="ECO:0007669"/>
    <property type="project" value="InterPro"/>
</dbReference>
<dbReference type="AlphaFoldDB" id="A0A5C0SNM7"/>
<protein>
    <recommendedName>
        <fullName evidence="1">Rubrerythrin diiron-binding domain-containing protein</fullName>
    </recommendedName>
</protein>
<reference evidence="2 3" key="1">
    <citation type="submission" date="2019-07" db="EMBL/GenBank/DDBJ databases">
        <title>Complete genome of Thermococcus acidophilus.</title>
        <authorList>
            <person name="Li X."/>
        </authorList>
    </citation>
    <scope>NUCLEOTIDE SEQUENCE [LARGE SCALE GENOMIC DNA]</scope>
    <source>
        <strain evidence="2 3">SY113</strain>
    </source>
</reference>
<evidence type="ECO:0000313" key="3">
    <source>
        <dbReference type="Proteomes" id="UP000322631"/>
    </source>
</evidence>
<evidence type="ECO:0000313" key="2">
    <source>
        <dbReference type="EMBL" id="QEK15346.1"/>
    </source>
</evidence>
<gene>
    <name evidence="2" type="ORF">FPV09_09885</name>
</gene>
<dbReference type="SUPFAM" id="SSF47240">
    <property type="entry name" value="Ferritin-like"/>
    <property type="match status" value="1"/>
</dbReference>
<feature type="domain" description="Rubrerythrin diiron-binding" evidence="1">
    <location>
        <begin position="49"/>
        <end position="168"/>
    </location>
</feature>
<accession>A0A5C0SNM7</accession>
<organism evidence="2 3">
    <name type="scientific">Thermococcus aciditolerans</name>
    <dbReference type="NCBI Taxonomy" id="2598455"/>
    <lineage>
        <taxon>Archaea</taxon>
        <taxon>Methanobacteriati</taxon>
        <taxon>Methanobacteriota</taxon>
        <taxon>Thermococci</taxon>
        <taxon>Thermococcales</taxon>
        <taxon>Thermococcaceae</taxon>
        <taxon>Thermococcus</taxon>
    </lineage>
</organism>
<proteinExistence type="predicted"/>